<gene>
    <name evidence="1" type="ORF">EAH89_02130</name>
</gene>
<sequence>MSTRPVTEDDLHGLVDRRLDASRQAEVEAYLALHPEVAARVAGYRLQRAALREALAPVAEEPLPPGMAIGRLVAARRRPALAGWRAAAAALLMLGLGGAGGWGLHGLAAPAVQEPTQGIAALSQQAADSYAVYASDRERPVELRASSRAELVAWASERLGRPVTPPDLSAAGYRLMGGRVVPTPQGPAAMFMFDNDHGTRLVLLTRGMAVDRDTSMAHHARGAVGAFTWSSEGNGYSLVGALPATALHPLADEVRRQMRKA</sequence>
<reference evidence="1 2" key="1">
    <citation type="journal article" date="2019" name="Environ. Microbiol.">
        <title>Species interactions and distinct microbial communities in high Arctic permafrost affected cryosols are associated with the CH4 and CO2 gas fluxes.</title>
        <authorList>
            <person name="Altshuler I."/>
            <person name="Hamel J."/>
            <person name="Turney S."/>
            <person name="Magnuson E."/>
            <person name="Levesque R."/>
            <person name="Greer C."/>
            <person name="Whyte L.G."/>
        </authorList>
    </citation>
    <scope>NUCLEOTIDE SEQUENCE [LARGE SCALE GENOMIC DNA]</scope>
    <source>
        <strain evidence="1 2">S9.3B</strain>
    </source>
</reference>
<comment type="caution">
    <text evidence="1">The sequence shown here is derived from an EMBL/GenBank/DDBJ whole genome shotgun (WGS) entry which is preliminary data.</text>
</comment>
<accession>A0A502GHU8</accession>
<dbReference type="Proteomes" id="UP000317078">
    <property type="component" value="Unassembled WGS sequence"/>
</dbReference>
<dbReference type="RefSeq" id="WP_140881098.1">
    <property type="nucleotide sequence ID" value="NZ_RCZP01000001.1"/>
</dbReference>
<dbReference type="AlphaFoldDB" id="A0A502GHU8"/>
<evidence type="ECO:0000313" key="2">
    <source>
        <dbReference type="Proteomes" id="UP000317078"/>
    </source>
</evidence>
<protein>
    <submittedName>
        <fullName evidence="1">Anti-sigma factor</fullName>
    </submittedName>
</protein>
<name>A0A502GHU8_9PROT</name>
<proteinExistence type="predicted"/>
<dbReference type="OrthoDB" id="7187254at2"/>
<keyword evidence="2" id="KW-1185">Reference proteome</keyword>
<evidence type="ECO:0000313" key="1">
    <source>
        <dbReference type="EMBL" id="TPG61371.1"/>
    </source>
</evidence>
<dbReference type="EMBL" id="RCZP01000001">
    <property type="protein sequence ID" value="TPG61371.1"/>
    <property type="molecule type" value="Genomic_DNA"/>
</dbReference>
<organism evidence="1 2">
    <name type="scientific">Muricoccus nepalensis</name>
    <dbReference type="NCBI Taxonomy" id="1854500"/>
    <lineage>
        <taxon>Bacteria</taxon>
        <taxon>Pseudomonadati</taxon>
        <taxon>Pseudomonadota</taxon>
        <taxon>Alphaproteobacteria</taxon>
        <taxon>Acetobacterales</taxon>
        <taxon>Roseomonadaceae</taxon>
        <taxon>Muricoccus</taxon>
    </lineage>
</organism>